<keyword evidence="4" id="KW-1185">Reference proteome</keyword>
<accession>A0A914B3N5</accession>
<proteinExistence type="predicted"/>
<evidence type="ECO:0000313" key="4">
    <source>
        <dbReference type="Proteomes" id="UP000887568"/>
    </source>
</evidence>
<keyword evidence="2" id="KW-0472">Membrane</keyword>
<dbReference type="RefSeq" id="XP_038070414.1">
    <property type="nucleotide sequence ID" value="XM_038214486.1"/>
</dbReference>
<keyword evidence="2" id="KW-0812">Transmembrane</keyword>
<dbReference type="AlphaFoldDB" id="A0A914B3N5"/>
<feature type="region of interest" description="Disordered" evidence="1">
    <location>
        <begin position="77"/>
        <end position="126"/>
    </location>
</feature>
<reference evidence="3" key="1">
    <citation type="submission" date="2022-11" db="UniProtKB">
        <authorList>
            <consortium name="EnsemblMetazoa"/>
        </authorList>
    </citation>
    <scope>IDENTIFICATION</scope>
</reference>
<organism evidence="3 4">
    <name type="scientific">Patiria miniata</name>
    <name type="common">Bat star</name>
    <name type="synonym">Asterina miniata</name>
    <dbReference type="NCBI Taxonomy" id="46514"/>
    <lineage>
        <taxon>Eukaryota</taxon>
        <taxon>Metazoa</taxon>
        <taxon>Echinodermata</taxon>
        <taxon>Eleutherozoa</taxon>
        <taxon>Asterozoa</taxon>
        <taxon>Asteroidea</taxon>
        <taxon>Valvatacea</taxon>
        <taxon>Valvatida</taxon>
        <taxon>Asterinidae</taxon>
        <taxon>Patiria</taxon>
    </lineage>
</organism>
<sequence length="126" mass="13548">MSNPDVDARNVMMATTLEPPEPYSGSPASLAIIVLSVIIPGLVLLAAFIAAFFLCWHRDRIPIFRSKAHRYSKPAAKTEISGGIGYPKQKASLQMTTLGEEGGPSSLEEGRGTPPPEMKLKPDVDV</sequence>
<evidence type="ECO:0000256" key="1">
    <source>
        <dbReference type="SAM" id="MobiDB-lite"/>
    </source>
</evidence>
<evidence type="ECO:0000256" key="2">
    <source>
        <dbReference type="SAM" id="Phobius"/>
    </source>
</evidence>
<feature type="transmembrane region" description="Helical" evidence="2">
    <location>
        <begin position="30"/>
        <end position="56"/>
    </location>
</feature>
<evidence type="ECO:0000313" key="3">
    <source>
        <dbReference type="EnsemblMetazoa" id="XP_038070414.1"/>
    </source>
</evidence>
<dbReference type="GeneID" id="119739511"/>
<keyword evidence="2" id="KW-1133">Transmembrane helix</keyword>
<dbReference type="Proteomes" id="UP000887568">
    <property type="component" value="Unplaced"/>
</dbReference>
<protein>
    <submittedName>
        <fullName evidence="3">Uncharacterized protein</fullName>
    </submittedName>
</protein>
<name>A0A914B3N5_PATMI</name>
<dbReference type="EnsemblMetazoa" id="XM_038214486.1">
    <property type="protein sequence ID" value="XP_038070414.1"/>
    <property type="gene ID" value="LOC119739511"/>
</dbReference>